<protein>
    <submittedName>
        <fullName evidence="1">Uncharacterized protein</fullName>
    </submittedName>
</protein>
<name>A0ABX4YDW1_9LEPT</name>
<sequence>MEIRMAYLPYFMKHLDEYYQDKLTVKTLEDWRSFKKKWYFDEGEWPSKTQEEKSKEHNTREAKEINGRIWGAVVYPDKIDKVAQYEFMKTETELGEPIVFPKGKHSPQESEYPERWSQECPHCEISAYYKAGEEYCPICGRKLLYSWGGD</sequence>
<dbReference type="EMBL" id="MCRM02000029">
    <property type="protein sequence ID" value="PNV72622.1"/>
    <property type="molecule type" value="Genomic_DNA"/>
</dbReference>
<organism evidence="1 2">
    <name type="scientific">Leptospira inadai serovar Lyme</name>
    <dbReference type="NCBI Taxonomy" id="293084"/>
    <lineage>
        <taxon>Bacteria</taxon>
        <taxon>Pseudomonadati</taxon>
        <taxon>Spirochaetota</taxon>
        <taxon>Spirochaetia</taxon>
        <taxon>Leptospirales</taxon>
        <taxon>Leptospiraceae</taxon>
        <taxon>Leptospira</taxon>
    </lineage>
</organism>
<comment type="caution">
    <text evidence="1">The sequence shown here is derived from an EMBL/GenBank/DDBJ whole genome shotgun (WGS) entry which is preliminary data.</text>
</comment>
<reference evidence="1" key="1">
    <citation type="submission" date="2018-01" db="EMBL/GenBank/DDBJ databases">
        <title>Genomic characterization of Leptospira inadai serogroup Lyme isolated from captured rat in Brazil and comparative analysis with human reference strain.</title>
        <authorList>
            <person name="Moreno L.Z."/>
            <person name="Loureiro A.P."/>
            <person name="Miraglia F."/>
            <person name="Kremer F.S."/>
            <person name="Eslabao M.R."/>
            <person name="Dellagostin O.A."/>
            <person name="Lilenbaum W."/>
            <person name="Moreno A.M."/>
        </authorList>
    </citation>
    <scope>NUCLEOTIDE SEQUENCE [LARGE SCALE GENOMIC DNA]</scope>
    <source>
        <strain evidence="1">M34/99</strain>
    </source>
</reference>
<dbReference type="RefSeq" id="WP_010412871.1">
    <property type="nucleotide sequence ID" value="NZ_MCRM02000029.1"/>
</dbReference>
<keyword evidence="2" id="KW-1185">Reference proteome</keyword>
<gene>
    <name evidence="1" type="ORF">BES34_018860</name>
</gene>
<dbReference type="Proteomes" id="UP000094669">
    <property type="component" value="Unassembled WGS sequence"/>
</dbReference>
<evidence type="ECO:0000313" key="2">
    <source>
        <dbReference type="Proteomes" id="UP000094669"/>
    </source>
</evidence>
<accession>A0ABX4YDW1</accession>
<evidence type="ECO:0000313" key="1">
    <source>
        <dbReference type="EMBL" id="PNV72622.1"/>
    </source>
</evidence>
<proteinExistence type="predicted"/>